<dbReference type="InterPro" id="IPR029056">
    <property type="entry name" value="Ribokinase-like"/>
</dbReference>
<keyword evidence="4" id="KW-1185">Reference proteome</keyword>
<evidence type="ECO:0000259" key="2">
    <source>
        <dbReference type="Pfam" id="PF00294"/>
    </source>
</evidence>
<dbReference type="GO" id="GO:0016301">
    <property type="term" value="F:kinase activity"/>
    <property type="evidence" value="ECO:0007669"/>
    <property type="project" value="UniProtKB-KW"/>
</dbReference>
<accession>A0ABY4AY61</accession>
<dbReference type="SUPFAM" id="SSF53613">
    <property type="entry name" value="Ribokinase-like"/>
    <property type="match status" value="1"/>
</dbReference>
<gene>
    <name evidence="3" type="ORF">MTP13_02705</name>
</gene>
<dbReference type="Proteomes" id="UP000831304">
    <property type="component" value="Chromosome"/>
</dbReference>
<evidence type="ECO:0000313" key="3">
    <source>
        <dbReference type="EMBL" id="UOE26706.1"/>
    </source>
</evidence>
<organism evidence="3 4">
    <name type="scientific">Agromyces soli</name>
    <dbReference type="NCBI Taxonomy" id="659012"/>
    <lineage>
        <taxon>Bacteria</taxon>
        <taxon>Bacillati</taxon>
        <taxon>Actinomycetota</taxon>
        <taxon>Actinomycetes</taxon>
        <taxon>Micrococcales</taxon>
        <taxon>Microbacteriaceae</taxon>
        <taxon>Agromyces</taxon>
    </lineage>
</organism>
<proteinExistence type="predicted"/>
<feature type="region of interest" description="Disordered" evidence="1">
    <location>
        <begin position="96"/>
        <end position="125"/>
    </location>
</feature>
<evidence type="ECO:0000313" key="4">
    <source>
        <dbReference type="Proteomes" id="UP000831304"/>
    </source>
</evidence>
<dbReference type="InterPro" id="IPR011611">
    <property type="entry name" value="PfkB_dom"/>
</dbReference>
<sequence>MAVVVGVRAGLTVDHQVVAGEGARFDRLGGPGLFAALGARLVAGTAVELCANLPADEPRFRRLFDELGVGLGASTAVVEVPRLWILNSAEGRRIVPTRPPGGVELESGEPAEEDRPLPPATALGPVDGLLDSSPETAAGLAPGVLVGVDPHQLLLGESGLDYLERVSPPGAVILPSRVQLRLIDPDPRAAARRIRDELGRAVVARLDAEGMLVLDAEGGPGTAVRDEAVRVVETTGAGDASAAAIVAALAAGRDLVTAAAFGASVARLALADWGHDALLAEPLTDPFTQITIEQDH</sequence>
<protein>
    <submittedName>
        <fullName evidence="3">PfkB family carbohydrate kinase</fullName>
    </submittedName>
</protein>
<dbReference type="Gene3D" id="3.40.1190.20">
    <property type="match status" value="1"/>
</dbReference>
<dbReference type="Pfam" id="PF00294">
    <property type="entry name" value="PfkB"/>
    <property type="match status" value="1"/>
</dbReference>
<feature type="domain" description="Carbohydrate kinase PfkB" evidence="2">
    <location>
        <begin position="189"/>
        <end position="271"/>
    </location>
</feature>
<evidence type="ECO:0000256" key="1">
    <source>
        <dbReference type="SAM" id="MobiDB-lite"/>
    </source>
</evidence>
<dbReference type="EMBL" id="CP094533">
    <property type="protein sequence ID" value="UOE26706.1"/>
    <property type="molecule type" value="Genomic_DNA"/>
</dbReference>
<keyword evidence="3" id="KW-0808">Transferase</keyword>
<dbReference type="RefSeq" id="WP_243569518.1">
    <property type="nucleotide sequence ID" value="NZ_BAAARD010000004.1"/>
</dbReference>
<reference evidence="3 4" key="1">
    <citation type="submission" date="2022-03" db="EMBL/GenBank/DDBJ databases">
        <title>Agromyces sp. isolated from the gut of P. brevitarsis seulensis larvae.</title>
        <authorList>
            <person name="Won M."/>
            <person name="Kwon S.-W."/>
        </authorList>
    </citation>
    <scope>NUCLEOTIDE SEQUENCE [LARGE SCALE GENOMIC DNA]</scope>
    <source>
        <strain evidence="3 4">KACC 16215</strain>
    </source>
</reference>
<name>A0ABY4AY61_9MICO</name>
<keyword evidence="3" id="KW-0418">Kinase</keyword>